<evidence type="ECO:0000313" key="2">
    <source>
        <dbReference type="Proteomes" id="UP000663671"/>
    </source>
</evidence>
<dbReference type="AlphaFoldDB" id="A0A8A1M7W9"/>
<dbReference type="VEuPathDB" id="FungiDB:I7I51_02347"/>
<dbReference type="Proteomes" id="UP000663671">
    <property type="component" value="Chromosome 7"/>
</dbReference>
<organism evidence="1 2">
    <name type="scientific">Ajellomyces capsulatus</name>
    <name type="common">Darling's disease fungus</name>
    <name type="synonym">Histoplasma capsulatum</name>
    <dbReference type="NCBI Taxonomy" id="5037"/>
    <lineage>
        <taxon>Eukaryota</taxon>
        <taxon>Fungi</taxon>
        <taxon>Dikarya</taxon>
        <taxon>Ascomycota</taxon>
        <taxon>Pezizomycotina</taxon>
        <taxon>Eurotiomycetes</taxon>
        <taxon>Eurotiomycetidae</taxon>
        <taxon>Onygenales</taxon>
        <taxon>Ajellomycetaceae</taxon>
        <taxon>Histoplasma</taxon>
    </lineage>
</organism>
<sequence length="157" mass="17548">MESTFDTQQDHEGAIMMASLSRCAHSSPVARIADGSNVSSGIFTLRQRIEVDMLLGTQLKVVKGAVSHWHSGQMKIGPTLEEELPKWRTEHGEGDIGANRFYMRKNNFKTLLWRIIIKSQPGGRGHGHSELALMGWEREEYLIALRGLLGAYLIQCG</sequence>
<protein>
    <submittedName>
        <fullName evidence="1">Uncharacterized protein</fullName>
    </submittedName>
</protein>
<dbReference type="EMBL" id="CP069112">
    <property type="protein sequence ID" value="QSS62608.1"/>
    <property type="molecule type" value="Genomic_DNA"/>
</dbReference>
<dbReference type="OrthoDB" id="4167530at2759"/>
<evidence type="ECO:0000313" key="1">
    <source>
        <dbReference type="EMBL" id="QSS62608.1"/>
    </source>
</evidence>
<reference evidence="1" key="1">
    <citation type="submission" date="2021-01" db="EMBL/GenBank/DDBJ databases">
        <title>Chromosome-level genome assembly of a human fungal pathogen reveals clustering of transcriptionally co-regulated genes.</title>
        <authorList>
            <person name="Voorhies M."/>
            <person name="Cohen S."/>
            <person name="Shea T.P."/>
            <person name="Petrus S."/>
            <person name="Munoz J.F."/>
            <person name="Poplawski S."/>
            <person name="Goldman W.E."/>
            <person name="Michael T."/>
            <person name="Cuomo C.A."/>
            <person name="Sil A."/>
            <person name="Beyhan S."/>
        </authorList>
    </citation>
    <scope>NUCLEOTIDE SEQUENCE</scope>
    <source>
        <strain evidence="1">WU24</strain>
    </source>
</reference>
<proteinExistence type="predicted"/>
<gene>
    <name evidence="1" type="ORF">I7I51_02347</name>
</gene>
<accession>A0A8A1M7W9</accession>
<name>A0A8A1M7W9_AJECA</name>